<feature type="domain" description="Glycosyl transferase family 51" evidence="19">
    <location>
        <begin position="56"/>
        <end position="230"/>
    </location>
</feature>
<evidence type="ECO:0000256" key="14">
    <source>
        <dbReference type="ARBA" id="ARBA00023316"/>
    </source>
</evidence>
<evidence type="ECO:0000256" key="7">
    <source>
        <dbReference type="ARBA" id="ARBA00022679"/>
    </source>
</evidence>
<keyword evidence="6" id="KW-0328">Glycosyltransferase</keyword>
<dbReference type="SUPFAM" id="SSF53955">
    <property type="entry name" value="Lysozyme-like"/>
    <property type="match status" value="1"/>
</dbReference>
<dbReference type="InterPro" id="IPR001264">
    <property type="entry name" value="Glyco_trans_51"/>
</dbReference>
<comment type="subcellular location">
    <subcellularLocation>
        <location evidence="2">Membrane</location>
    </subcellularLocation>
</comment>
<keyword evidence="9" id="KW-0133">Cell shape</keyword>
<dbReference type="GO" id="GO:0006508">
    <property type="term" value="P:proteolysis"/>
    <property type="evidence" value="ECO:0007669"/>
    <property type="project" value="UniProtKB-KW"/>
</dbReference>
<sequence length="399" mass="44747">MSLLRFLGWSVLTGLCAGLLAASALYLYLSPRLPDVEQLRDVKLQTPLRIYSRDDQLIAEYGEKRRTPVQIEDVPRHVVEAFLAAEDARFYEHFGIDPIGLARAAVQLISTGSIQSGGSTITMQVAKNFFLSQARTFTRKFNEIFLALKIEQELTKPEILELYLNKIYLGNRSYGIEAAANVYYGKSVTDLSIAEAAMIAGLPKAPSRYNPIINPKRAKIRRDWILGRMKDLGYISEAQWADATQTPVTARYHGTQPDLAAPYVAEMARQQLRQVLGDDLYTAGYKAWITVDSRLQRAARKAVRQGLLAYSRRHGWLGAAGRLPEGQPLDDDTLQTLLRNYPPLGGLEPVVITSMDDQQAQGINRQRKSMILPFEQMKWAWPRIDVDNQGPAPKSLPTS</sequence>
<dbReference type="Pfam" id="PF00912">
    <property type="entry name" value="Transgly"/>
    <property type="match status" value="1"/>
</dbReference>
<organism evidence="21">
    <name type="scientific">Thermohahella caldifontis</name>
    <dbReference type="NCBI Taxonomy" id="3142973"/>
    <lineage>
        <taxon>Bacteria</taxon>
        <taxon>Pseudomonadati</taxon>
        <taxon>Pseudomonadota</taxon>
        <taxon>Gammaproteobacteria</taxon>
        <taxon>Oceanospirillales</taxon>
        <taxon>Hahellaceae</taxon>
        <taxon>Thermohahella</taxon>
    </lineage>
</organism>
<dbReference type="EMBL" id="CP154858">
    <property type="protein sequence ID" value="XDT73932.1"/>
    <property type="molecule type" value="Genomic_DNA"/>
</dbReference>
<evidence type="ECO:0000256" key="18">
    <source>
        <dbReference type="SAM" id="Phobius"/>
    </source>
</evidence>
<dbReference type="InterPro" id="IPR012338">
    <property type="entry name" value="Beta-lactam/transpept-like"/>
</dbReference>
<dbReference type="Gene3D" id="2.40.50.140">
    <property type="entry name" value="Nucleic acid-binding proteins"/>
    <property type="match status" value="1"/>
</dbReference>
<comment type="catalytic activity">
    <reaction evidence="16">
        <text>[GlcNAc-(1-&gt;4)-Mur2Ac(oyl-L-Ala-gamma-D-Glu-L-Lys-D-Ala-D-Ala)](n)-di-trans,octa-cis-undecaprenyl diphosphate + beta-D-GlcNAc-(1-&gt;4)-Mur2Ac(oyl-L-Ala-gamma-D-Glu-L-Lys-D-Ala-D-Ala)-di-trans,octa-cis-undecaprenyl diphosphate = [GlcNAc-(1-&gt;4)-Mur2Ac(oyl-L-Ala-gamma-D-Glu-L-Lys-D-Ala-D-Ala)](n+1)-di-trans,octa-cis-undecaprenyl diphosphate + di-trans,octa-cis-undecaprenyl diphosphate + H(+)</text>
        <dbReference type="Rhea" id="RHEA:23708"/>
        <dbReference type="Rhea" id="RHEA-COMP:9602"/>
        <dbReference type="Rhea" id="RHEA-COMP:9603"/>
        <dbReference type="ChEBI" id="CHEBI:15378"/>
        <dbReference type="ChEBI" id="CHEBI:58405"/>
        <dbReference type="ChEBI" id="CHEBI:60033"/>
        <dbReference type="ChEBI" id="CHEBI:78435"/>
        <dbReference type="EC" id="2.4.99.28"/>
    </reaction>
</comment>
<keyword evidence="12 18" id="KW-0472">Membrane</keyword>
<name>A0AB39V0Z0_9GAMM</name>
<dbReference type="InterPro" id="IPR023346">
    <property type="entry name" value="Lysozyme-like_dom_sf"/>
</dbReference>
<keyword evidence="11 18" id="KW-1133">Transmembrane helix</keyword>
<evidence type="ECO:0000256" key="6">
    <source>
        <dbReference type="ARBA" id="ARBA00022676"/>
    </source>
</evidence>
<evidence type="ECO:0000259" key="20">
    <source>
        <dbReference type="Pfam" id="PF17092"/>
    </source>
</evidence>
<evidence type="ECO:0000256" key="9">
    <source>
        <dbReference type="ARBA" id="ARBA00022960"/>
    </source>
</evidence>
<comment type="pathway">
    <text evidence="3">Cell wall biogenesis; peptidoglycan biosynthesis.</text>
</comment>
<evidence type="ECO:0000256" key="2">
    <source>
        <dbReference type="ARBA" id="ARBA00004370"/>
    </source>
</evidence>
<evidence type="ECO:0000256" key="3">
    <source>
        <dbReference type="ARBA" id="ARBA00004752"/>
    </source>
</evidence>
<evidence type="ECO:0000256" key="4">
    <source>
        <dbReference type="ARBA" id="ARBA00022645"/>
    </source>
</evidence>
<evidence type="ECO:0000256" key="13">
    <source>
        <dbReference type="ARBA" id="ARBA00023268"/>
    </source>
</evidence>
<dbReference type="InterPro" id="IPR036950">
    <property type="entry name" value="PBP_transglycosylase"/>
</dbReference>
<evidence type="ECO:0000256" key="8">
    <source>
        <dbReference type="ARBA" id="ARBA00022692"/>
    </source>
</evidence>
<dbReference type="GO" id="GO:0016020">
    <property type="term" value="C:membrane"/>
    <property type="evidence" value="ECO:0007669"/>
    <property type="project" value="UniProtKB-SubCell"/>
</dbReference>
<dbReference type="InterPro" id="IPR012340">
    <property type="entry name" value="NA-bd_OB-fold"/>
</dbReference>
<evidence type="ECO:0000256" key="12">
    <source>
        <dbReference type="ARBA" id="ARBA00023136"/>
    </source>
</evidence>
<evidence type="ECO:0000256" key="11">
    <source>
        <dbReference type="ARBA" id="ARBA00022989"/>
    </source>
</evidence>
<dbReference type="KEGG" id="tcd:AAIA72_08165"/>
<dbReference type="PANTHER" id="PTHR32282:SF27">
    <property type="entry name" value="PENICILLIN-BINDING PROTEIN 1A"/>
    <property type="match status" value="1"/>
</dbReference>
<dbReference type="InterPro" id="IPR031376">
    <property type="entry name" value="PCB_OB"/>
</dbReference>
<evidence type="ECO:0000256" key="5">
    <source>
        <dbReference type="ARBA" id="ARBA00022670"/>
    </source>
</evidence>
<keyword evidence="5" id="KW-0378">Hydrolase</keyword>
<keyword evidence="14" id="KW-0961">Cell wall biogenesis/degradation</keyword>
<evidence type="ECO:0000313" key="21">
    <source>
        <dbReference type="EMBL" id="XDT73932.1"/>
    </source>
</evidence>
<dbReference type="Gene3D" id="1.10.3810.10">
    <property type="entry name" value="Biosynthetic peptidoglycan transglycosylase-like"/>
    <property type="match status" value="1"/>
</dbReference>
<feature type="domain" description="Penicillin-binding protein OB-like" evidence="20">
    <location>
        <begin position="318"/>
        <end position="395"/>
    </location>
</feature>
<dbReference type="GO" id="GO:0008360">
    <property type="term" value="P:regulation of cell shape"/>
    <property type="evidence" value="ECO:0007669"/>
    <property type="project" value="UniProtKB-KW"/>
</dbReference>
<evidence type="ECO:0000259" key="19">
    <source>
        <dbReference type="Pfam" id="PF00912"/>
    </source>
</evidence>
<dbReference type="PANTHER" id="PTHR32282">
    <property type="entry name" value="BINDING PROTEIN TRANSPEPTIDASE, PUTATIVE-RELATED"/>
    <property type="match status" value="1"/>
</dbReference>
<keyword evidence="13" id="KW-0511">Multifunctional enzyme</keyword>
<reference evidence="21" key="1">
    <citation type="submission" date="2024-05" db="EMBL/GenBank/DDBJ databases">
        <title>Genome sequencing of novel strain.</title>
        <authorList>
            <person name="Ganbat D."/>
            <person name="Ganbat S."/>
            <person name="Lee S.-J."/>
        </authorList>
    </citation>
    <scope>NUCLEOTIDE SEQUENCE</scope>
    <source>
        <strain evidence="21">SMD15-11</strain>
    </source>
</reference>
<feature type="transmembrane region" description="Helical" evidence="18">
    <location>
        <begin position="6"/>
        <end position="29"/>
    </location>
</feature>
<dbReference type="EC" id="2.4.99.28" evidence="15"/>
<dbReference type="InterPro" id="IPR050396">
    <property type="entry name" value="Glycosyltr_51/Transpeptidase"/>
</dbReference>
<evidence type="ECO:0000256" key="10">
    <source>
        <dbReference type="ARBA" id="ARBA00022984"/>
    </source>
</evidence>
<dbReference type="GO" id="GO:0008955">
    <property type="term" value="F:peptidoglycan glycosyltransferase activity"/>
    <property type="evidence" value="ECO:0007669"/>
    <property type="project" value="UniProtKB-EC"/>
</dbReference>
<comment type="pathway">
    <text evidence="17">Glycan biosynthesis.</text>
</comment>
<dbReference type="SUPFAM" id="SSF56601">
    <property type="entry name" value="beta-lactamase/transpeptidase-like"/>
    <property type="match status" value="1"/>
</dbReference>
<keyword evidence="7" id="KW-0808">Transferase</keyword>
<comment type="function">
    <text evidence="1">Cell wall formation. Synthesis of cross-linked peptidoglycan from the lipid intermediates. The enzyme has a penicillin-insensitive transglycosylase N-terminal domain (formation of linear glycan strands) and a penicillin-sensitive transpeptidase C-terminal domain (cross-linking of the peptide subunits).</text>
</comment>
<accession>A0AB39V0Z0</accession>
<dbReference type="GO" id="GO:0004180">
    <property type="term" value="F:carboxypeptidase activity"/>
    <property type="evidence" value="ECO:0007669"/>
    <property type="project" value="UniProtKB-KW"/>
</dbReference>
<dbReference type="FunFam" id="1.10.3810.10:FF:000003">
    <property type="entry name" value="Penicillin-binding protein 1a"/>
    <property type="match status" value="1"/>
</dbReference>
<dbReference type="GO" id="GO:0030288">
    <property type="term" value="C:outer membrane-bounded periplasmic space"/>
    <property type="evidence" value="ECO:0007669"/>
    <property type="project" value="TreeGrafter"/>
</dbReference>
<evidence type="ECO:0000256" key="1">
    <source>
        <dbReference type="ARBA" id="ARBA00002624"/>
    </source>
</evidence>
<dbReference type="GO" id="GO:0071555">
    <property type="term" value="P:cell wall organization"/>
    <property type="evidence" value="ECO:0007669"/>
    <property type="project" value="UniProtKB-KW"/>
</dbReference>
<dbReference type="AlphaFoldDB" id="A0AB39V0Z0"/>
<keyword evidence="5" id="KW-0645">Protease</keyword>
<evidence type="ECO:0000256" key="15">
    <source>
        <dbReference type="ARBA" id="ARBA00044770"/>
    </source>
</evidence>
<evidence type="ECO:0000256" key="16">
    <source>
        <dbReference type="ARBA" id="ARBA00049902"/>
    </source>
</evidence>
<protein>
    <recommendedName>
        <fullName evidence="15">peptidoglycan glycosyltransferase</fullName>
        <ecNumber evidence="15">2.4.99.28</ecNumber>
    </recommendedName>
</protein>
<dbReference type="Gene3D" id="3.40.710.10">
    <property type="entry name" value="DD-peptidase/beta-lactamase superfamily"/>
    <property type="match status" value="1"/>
</dbReference>
<dbReference type="GO" id="GO:0008658">
    <property type="term" value="F:penicillin binding"/>
    <property type="evidence" value="ECO:0007669"/>
    <property type="project" value="UniProtKB-ARBA"/>
</dbReference>
<evidence type="ECO:0000256" key="17">
    <source>
        <dbReference type="ARBA" id="ARBA00060592"/>
    </source>
</evidence>
<keyword evidence="10" id="KW-0573">Peptidoglycan synthesis</keyword>
<keyword evidence="8 18" id="KW-0812">Transmembrane</keyword>
<proteinExistence type="predicted"/>
<keyword evidence="4" id="KW-0121">Carboxypeptidase</keyword>
<dbReference type="GO" id="GO:0009252">
    <property type="term" value="P:peptidoglycan biosynthetic process"/>
    <property type="evidence" value="ECO:0007669"/>
    <property type="project" value="UniProtKB-KW"/>
</dbReference>
<gene>
    <name evidence="21" type="ORF">AAIA72_08165</name>
</gene>
<dbReference type="Pfam" id="PF17092">
    <property type="entry name" value="PCB_OB"/>
    <property type="match status" value="1"/>
</dbReference>